<gene>
    <name evidence="1" type="ORF">FHS68_000597</name>
</gene>
<dbReference type="RefSeq" id="WP_167267087.1">
    <property type="nucleotide sequence ID" value="NZ_JAASQJ010000001.1"/>
</dbReference>
<evidence type="ECO:0000313" key="1">
    <source>
        <dbReference type="EMBL" id="NIJ51441.1"/>
    </source>
</evidence>
<proteinExistence type="predicted"/>
<evidence type="ECO:0008006" key="3">
    <source>
        <dbReference type="Google" id="ProtNLM"/>
    </source>
</evidence>
<organism evidence="1 2">
    <name type="scientific">Dyadobacter arcticus</name>
    <dbReference type="NCBI Taxonomy" id="1078754"/>
    <lineage>
        <taxon>Bacteria</taxon>
        <taxon>Pseudomonadati</taxon>
        <taxon>Bacteroidota</taxon>
        <taxon>Cytophagia</taxon>
        <taxon>Cytophagales</taxon>
        <taxon>Spirosomataceae</taxon>
        <taxon>Dyadobacter</taxon>
    </lineage>
</organism>
<reference evidence="1 2" key="1">
    <citation type="submission" date="2020-03" db="EMBL/GenBank/DDBJ databases">
        <title>Genomic Encyclopedia of Type Strains, Phase IV (KMG-IV): sequencing the most valuable type-strain genomes for metagenomic binning, comparative biology and taxonomic classification.</title>
        <authorList>
            <person name="Goeker M."/>
        </authorList>
    </citation>
    <scope>NUCLEOTIDE SEQUENCE [LARGE SCALE GENOMIC DNA]</scope>
    <source>
        <strain evidence="1 2">DSM 102865</strain>
    </source>
</reference>
<dbReference type="Proteomes" id="UP001179181">
    <property type="component" value="Unassembled WGS sequence"/>
</dbReference>
<protein>
    <recommendedName>
        <fullName evidence="3">Apea-like HEPN domain-containing protein</fullName>
    </recommendedName>
</protein>
<accession>A0ABX0UJW3</accession>
<dbReference type="EMBL" id="JAASQJ010000001">
    <property type="protein sequence ID" value="NIJ51441.1"/>
    <property type="molecule type" value="Genomic_DNA"/>
</dbReference>
<sequence length="323" mass="37444">MGLKIYVKSTLVYDDHNQAVREFFSVGEEKEHNLPKITTSFHYLVADEKFKFEINSIFEYEINVKTYDAFVAISESHKKGFPLRIPPNDIIKGFIDNHISEWDKPQTYFNLMRWVLNVNLASGRTSKNWSFDKFNWYHLFDMWISGATLQDSRIFNLSLLAQLANRNISEPLPFEILNEAKVTMSSTPRAALIMVATALEIGVKQFIKSRSPDTEWILENIQSPPVIKLISELVQQLEPRLDFSKETIASAKNLISERNKAIHSGVFDNSTKNAARIGEKMHNYATLVNDILYYLEFFSGHRWVKLGTHIMHKRISQHLWDIS</sequence>
<keyword evidence="2" id="KW-1185">Reference proteome</keyword>
<name>A0ABX0UJW3_9BACT</name>
<evidence type="ECO:0000313" key="2">
    <source>
        <dbReference type="Proteomes" id="UP001179181"/>
    </source>
</evidence>
<comment type="caution">
    <text evidence="1">The sequence shown here is derived from an EMBL/GenBank/DDBJ whole genome shotgun (WGS) entry which is preliminary data.</text>
</comment>